<feature type="region of interest" description="Disordered" evidence="16">
    <location>
        <begin position="2015"/>
        <end position="2081"/>
    </location>
</feature>
<feature type="transmembrane region" description="Helical" evidence="17">
    <location>
        <begin position="831"/>
        <end position="850"/>
    </location>
</feature>
<dbReference type="OrthoDB" id="2984333at2759"/>
<keyword evidence="9" id="KW-0915">Sodium</keyword>
<dbReference type="InterPro" id="IPR031649">
    <property type="entry name" value="GPHH_dom"/>
</dbReference>
<feature type="transmembrane region" description="Helical" evidence="17">
    <location>
        <begin position="1489"/>
        <end position="1513"/>
    </location>
</feature>
<evidence type="ECO:0000256" key="8">
    <source>
        <dbReference type="ARBA" id="ARBA00022989"/>
    </source>
</evidence>
<keyword evidence="13" id="KW-0325">Glycoprotein</keyword>
<evidence type="ECO:0000256" key="16">
    <source>
        <dbReference type="SAM" id="MobiDB-lite"/>
    </source>
</evidence>
<reference evidence="20" key="1">
    <citation type="submission" date="2021-06" db="EMBL/GenBank/DDBJ databases">
        <authorList>
            <person name="Hodson N. C."/>
            <person name="Mongue J. A."/>
            <person name="Jaron S. K."/>
        </authorList>
    </citation>
    <scope>NUCLEOTIDE SEQUENCE</scope>
</reference>
<feature type="domain" description="Ion transport" evidence="18">
    <location>
        <begin position="120"/>
        <end position="452"/>
    </location>
</feature>
<keyword evidence="6" id="KW-0677">Repeat</keyword>
<dbReference type="FunFam" id="1.20.120.350:FF:000059">
    <property type="entry name" value="Sodium channel protein"/>
    <property type="match status" value="1"/>
</dbReference>
<evidence type="ECO:0000313" key="20">
    <source>
        <dbReference type="EMBL" id="CAG7833558.1"/>
    </source>
</evidence>
<feature type="transmembrane region" description="Helical" evidence="17">
    <location>
        <begin position="1795"/>
        <end position="1819"/>
    </location>
</feature>
<evidence type="ECO:0000256" key="14">
    <source>
        <dbReference type="ARBA" id="ARBA00023201"/>
    </source>
</evidence>
<keyword evidence="2" id="KW-0813">Transport</keyword>
<feature type="compositionally biased region" description="Basic residues" evidence="16">
    <location>
        <begin position="510"/>
        <end position="523"/>
    </location>
</feature>
<organism evidence="20 21">
    <name type="scientific">Allacma fusca</name>
    <dbReference type="NCBI Taxonomy" id="39272"/>
    <lineage>
        <taxon>Eukaryota</taxon>
        <taxon>Metazoa</taxon>
        <taxon>Ecdysozoa</taxon>
        <taxon>Arthropoda</taxon>
        <taxon>Hexapoda</taxon>
        <taxon>Collembola</taxon>
        <taxon>Symphypleona</taxon>
        <taxon>Sminthuridae</taxon>
        <taxon>Allacma</taxon>
    </lineage>
</organism>
<protein>
    <recommendedName>
        <fullName evidence="22">Sodium channel protein</fullName>
    </recommendedName>
</protein>
<evidence type="ECO:0000256" key="7">
    <source>
        <dbReference type="ARBA" id="ARBA00022882"/>
    </source>
</evidence>
<dbReference type="InterPro" id="IPR044564">
    <property type="entry name" value="Na_chnl_inactivation_gate"/>
</dbReference>
<dbReference type="GO" id="GO:0086010">
    <property type="term" value="P:membrane depolarization during action potential"/>
    <property type="evidence" value="ECO:0007669"/>
    <property type="project" value="TreeGrafter"/>
</dbReference>
<feature type="region of interest" description="Disordered" evidence="16">
    <location>
        <begin position="1107"/>
        <end position="1130"/>
    </location>
</feature>
<dbReference type="FunFam" id="1.20.120.350:FF:000009">
    <property type="entry name" value="Voltage-dependent T-type calcium channel subunit alpha"/>
    <property type="match status" value="2"/>
</dbReference>
<evidence type="ECO:0000259" key="18">
    <source>
        <dbReference type="Pfam" id="PF00520"/>
    </source>
</evidence>
<feature type="compositionally biased region" description="Low complexity" evidence="16">
    <location>
        <begin position="601"/>
        <end position="613"/>
    </location>
</feature>
<dbReference type="FunFam" id="1.10.238.10:FF:000150">
    <property type="entry name" value="Sodium channel protein"/>
    <property type="match status" value="1"/>
</dbReference>
<dbReference type="GO" id="GO:0001518">
    <property type="term" value="C:voltage-gated sodium channel complex"/>
    <property type="evidence" value="ECO:0007669"/>
    <property type="project" value="TreeGrafter"/>
</dbReference>
<feature type="transmembrane region" description="Helical" evidence="17">
    <location>
        <begin position="121"/>
        <end position="141"/>
    </location>
</feature>
<dbReference type="CDD" id="cd23767">
    <property type="entry name" value="IQCD"/>
    <property type="match status" value="1"/>
</dbReference>
<gene>
    <name evidence="20" type="ORF">AFUS01_LOCUS43168</name>
</gene>
<dbReference type="CDD" id="cd13433">
    <property type="entry name" value="Na_channel_gate"/>
    <property type="match status" value="1"/>
</dbReference>
<evidence type="ECO:0000256" key="9">
    <source>
        <dbReference type="ARBA" id="ARBA00023053"/>
    </source>
</evidence>
<dbReference type="Pfam" id="PF00520">
    <property type="entry name" value="Ion_trans"/>
    <property type="match status" value="4"/>
</dbReference>
<evidence type="ECO:0000256" key="3">
    <source>
        <dbReference type="ARBA" id="ARBA00022461"/>
    </source>
</evidence>
<feature type="transmembrane region" description="Helical" evidence="17">
    <location>
        <begin position="932"/>
        <end position="952"/>
    </location>
</feature>
<keyword evidence="3" id="KW-0894">Sodium channel</keyword>
<accession>A0A8J2LKD0</accession>
<dbReference type="PANTHER" id="PTHR10037:SF62">
    <property type="entry name" value="SODIUM CHANNEL PROTEIN 60E"/>
    <property type="match status" value="1"/>
</dbReference>
<evidence type="ECO:0000256" key="11">
    <source>
        <dbReference type="ARBA" id="ARBA00023136"/>
    </source>
</evidence>
<feature type="transmembrane region" description="Helical" evidence="17">
    <location>
        <begin position="63"/>
        <end position="83"/>
    </location>
</feature>
<feature type="transmembrane region" description="Helical" evidence="17">
    <location>
        <begin position="196"/>
        <end position="214"/>
    </location>
</feature>
<evidence type="ECO:0000256" key="15">
    <source>
        <dbReference type="ARBA" id="ARBA00023303"/>
    </source>
</evidence>
<feature type="compositionally biased region" description="Basic and acidic residues" evidence="16">
    <location>
        <begin position="2025"/>
        <end position="2039"/>
    </location>
</feature>
<evidence type="ECO:0000256" key="10">
    <source>
        <dbReference type="ARBA" id="ARBA00023065"/>
    </source>
</evidence>
<feature type="region of interest" description="Disordered" evidence="16">
    <location>
        <begin position="563"/>
        <end position="618"/>
    </location>
</feature>
<keyword evidence="8 17" id="KW-1133">Transmembrane helix</keyword>
<dbReference type="FunFam" id="1.10.287.70:FF:000001">
    <property type="entry name" value="Sodium channel protein"/>
    <property type="match status" value="1"/>
</dbReference>
<evidence type="ECO:0000256" key="5">
    <source>
        <dbReference type="ARBA" id="ARBA00022692"/>
    </source>
</evidence>
<keyword evidence="5 17" id="KW-0812">Transmembrane</keyword>
<feature type="transmembrane region" description="Helical" evidence="17">
    <location>
        <begin position="1630"/>
        <end position="1649"/>
    </location>
</feature>
<evidence type="ECO:0000256" key="17">
    <source>
        <dbReference type="SAM" id="Phobius"/>
    </source>
</evidence>
<feature type="transmembrane region" description="Helical" evidence="17">
    <location>
        <begin position="1368"/>
        <end position="1394"/>
    </location>
</feature>
<feature type="domain" description="Ion transport" evidence="18">
    <location>
        <begin position="1241"/>
        <end position="1522"/>
    </location>
</feature>
<feature type="transmembrane region" description="Helical" evidence="17">
    <location>
        <begin position="1600"/>
        <end position="1618"/>
    </location>
</feature>
<evidence type="ECO:0000313" key="21">
    <source>
        <dbReference type="Proteomes" id="UP000708208"/>
    </source>
</evidence>
<feature type="transmembrane region" description="Helical" evidence="17">
    <location>
        <begin position="262"/>
        <end position="281"/>
    </location>
</feature>
<keyword evidence="21" id="KW-1185">Reference proteome</keyword>
<keyword evidence="7" id="KW-0851">Voltage-gated channel</keyword>
<evidence type="ECO:0000259" key="19">
    <source>
        <dbReference type="Pfam" id="PF16905"/>
    </source>
</evidence>
<dbReference type="GO" id="GO:0005248">
    <property type="term" value="F:voltage-gated sodium channel activity"/>
    <property type="evidence" value="ECO:0007669"/>
    <property type="project" value="TreeGrafter"/>
</dbReference>
<feature type="domain" description="Ion transport" evidence="18">
    <location>
        <begin position="831"/>
        <end position="1068"/>
    </location>
</feature>
<dbReference type="Pfam" id="PF16905">
    <property type="entry name" value="GPHH"/>
    <property type="match status" value="1"/>
</dbReference>
<keyword evidence="14" id="KW-0739">Sodium transport</keyword>
<dbReference type="PANTHER" id="PTHR10037">
    <property type="entry name" value="VOLTAGE-GATED CATION CHANNEL CALCIUM AND SODIUM"/>
    <property type="match status" value="1"/>
</dbReference>
<evidence type="ECO:0000256" key="6">
    <source>
        <dbReference type="ARBA" id="ARBA00022737"/>
    </source>
</evidence>
<keyword evidence="11 17" id="KW-0472">Membrane</keyword>
<dbReference type="GO" id="GO:0019228">
    <property type="term" value="P:neuronal action potential"/>
    <property type="evidence" value="ECO:0007669"/>
    <property type="project" value="TreeGrafter"/>
</dbReference>
<keyword evidence="12" id="KW-1015">Disulfide bond</keyword>
<evidence type="ECO:0000256" key="2">
    <source>
        <dbReference type="ARBA" id="ARBA00022448"/>
    </source>
</evidence>
<keyword evidence="4" id="KW-1003">Cell membrane</keyword>
<feature type="transmembrane region" description="Helical" evidence="17">
    <location>
        <begin position="1575"/>
        <end position="1594"/>
    </location>
</feature>
<dbReference type="GO" id="GO:0022843">
    <property type="term" value="F:voltage-gated monoatomic cation channel activity"/>
    <property type="evidence" value="ECO:0007669"/>
    <property type="project" value="UniProtKB-ARBA"/>
</dbReference>
<feature type="transmembrane region" description="Helical" evidence="17">
    <location>
        <begin position="420"/>
        <end position="446"/>
    </location>
</feature>
<feature type="region of interest" description="Disordered" evidence="16">
    <location>
        <begin position="508"/>
        <end position="544"/>
    </location>
</feature>
<dbReference type="InterPro" id="IPR043203">
    <property type="entry name" value="VGCC_Ca_Na"/>
</dbReference>
<keyword evidence="15" id="KW-0407">Ion channel</keyword>
<feature type="transmembrane region" description="Helical" evidence="17">
    <location>
        <begin position="1692"/>
        <end position="1720"/>
    </location>
</feature>
<evidence type="ECO:0000256" key="1">
    <source>
        <dbReference type="ARBA" id="ARBA00004651"/>
    </source>
</evidence>
<comment type="subcellular location">
    <subcellularLocation>
        <location evidence="1">Cell membrane</location>
        <topology evidence="1">Multi-pass membrane protein</topology>
    </subcellularLocation>
</comment>
<dbReference type="EMBL" id="CAJVCH010569927">
    <property type="protein sequence ID" value="CAG7833558.1"/>
    <property type="molecule type" value="Genomic_DNA"/>
</dbReference>
<feature type="region of interest" description="Disordered" evidence="16">
    <location>
        <begin position="2105"/>
        <end position="2130"/>
    </location>
</feature>
<feature type="transmembrane region" description="Helical" evidence="17">
    <location>
        <begin position="1275"/>
        <end position="1297"/>
    </location>
</feature>
<feature type="compositionally biased region" description="Low complexity" evidence="16">
    <location>
        <begin position="2040"/>
        <end position="2059"/>
    </location>
</feature>
<evidence type="ECO:0000256" key="13">
    <source>
        <dbReference type="ARBA" id="ARBA00023180"/>
    </source>
</evidence>
<feature type="transmembrane region" description="Helical" evidence="17">
    <location>
        <begin position="892"/>
        <end position="911"/>
    </location>
</feature>
<name>A0A8J2LKD0_9HEXA</name>
<evidence type="ECO:0000256" key="4">
    <source>
        <dbReference type="ARBA" id="ARBA00022475"/>
    </source>
</evidence>
<feature type="transmembrane region" description="Helical" evidence="17">
    <location>
        <begin position="862"/>
        <end position="880"/>
    </location>
</feature>
<sequence>MNVGDGAEVLRIEITTGRDSQDICSIYWPVNTFDTDAPATLFLASLLMSSGAGLPPALSRPNVFIFFFFLPFSAYFQTFCVIAKKYGKHYIYRFSATKSLFIFGPLNPIRKIACRIISNQLFDLFIIFVIIVNCITLAMITNFELGVTGVMYVDDAQNYVIELMEYVYLGIYSAEMVLKVTAKGFIINKFSYLRNLWNILDFVVVSSGYITIVISKVNGQEVHDYDFEFLRTLRVLRAIKTISILPGLRMMINALLSSVIQLLEVMALTLFCLMIFALLALELYMGKLLQKCVLVKNGSAHLDMILEEGTRDQSEMGAIDPLDPDAHRLWYQWVNRKENWLMRKDGYPKEEFVPCGNESWSRQCEEGYVCLGNMGSNYDHGWTSFDTFFSSMLSTFQLITLDFWERLYDLILSTTSPWSVLFFLIVIFLGSFYLLNLMLAVVAMSYEEEFQQSTQVPLTKHQKLSIHRSASTFSFDDPRKLKVTVMTQYKKRTPSEREMIARTLRNSSLAKRRPRRAIRRKNRLTAAFGGGSKSGTTTGAGTPNVKSATASICDENGLVLDSGGGSSVSGAGEEVIPPSESGLKHRRVTVTSEVRQPHPPTSSSSSAPDHSAAGVSAGTVSDVPKVRIAKISGKKASGGAIKVDTCVINSVEGDSGNFYINIEDGEDPDGEDGKRRPNLHQAIMTLLGRRVSIETRPASFIEKDGMRSWDGNTSPGSPSDLLPANPPCTPISPCLPSRLTLVPVDPQIPSHDDLSPTFSPKTIHGLPSVQSSAAKLLEPSCKEMMLPSPSSITTFGKPTKTTLTSKGKPANFSSSCMVAIRNKLTPVVNHWAFEILITTIIIFNTILLASEHHDQPQWLEPILIVGNHFFTAAFLLEAAIKICALQKEYFTSFWNLFDLFIVFMSLVDSFIESYNLKFNVIRSMRLLRVFKLAQSWITMKVLLNIIFSTFGALGNLTLVLLIVLYMFAVLGLQVVGDYYTRSAFNAVEDMNEFPRWNFQNFWYAFMMVFRVLCGEWIEPLWDCLTALSVKNDGYKCFFIFLPILVVGNFIVLNLFLALLLNSFDTEELNAQREKELEASGKSDNLKKIVGMLLTKKPKVDKVNMSIDTISSGSGGGTQDGDTTSTRTGRGRARFKKVARKIIIMNRKAVAEKMIERANLKQKETKSSISKANTLLVRRHSSFGLGHTDSASRVEIVEDKVPNACFPKRCWNLNCCLLNSLRDGQWRRWDATRAFAIRIVTHPFFEWFILGLIFASSITLCFEDIYLEQRKEVQEALFYLNTTFTAIFVLEMLLKWFALGIWKYFTSSWTVLDFVIVTISLISWNYEIESRLSGSTRDRGSQLAALKALRTLRALRPLRAISRWQGMKIVVNALMFAIPSIFNVLLVCLLFWLIFSIMGVQFFKGKFYKCVDNESGNVLSHEVVKNKEECCNNTSQWSWINTQPNFDNVFQGYLTLFQVATFEGWMEAMRAAVDSTDIDVQPRRDHSLHYYFFFVIFIVFGSFFTLNLFIGVIIDNFNRLKKKYEGNLLEVLLTPSQRHYYTAMKKLGRKKPRKVIKRPSNSFLSLFYDISMSRRFEIAIFVMIFLNMVIMAFEHHNQRQIYVHILSGFNSFFTTIYGLEAIVKIIGLRQYYFTVPWNLFDFVLVIASIVDLAVGDLLGDGFPIPPTMLRIVRVFRIGRVLRLIKAAKGIRKLLFALIVSLPALFNIGALLALITFIYAILGMALFGRIAKNTAIDDVFNFETFMRSCLMLLRIMTAAGWNDVLGAMTNETPACGTYRKIKCGQEGEGECANVGLAILYMVSYLIISYLIVINMYIAIILENFVEANREEEVGIVEDDLEMFYVRWSRYDPQATQFISFDQVSEFLASLDPPLGIPKPNIVALVAFNLPIARGNKIHCLDILHALVKHVLGHIDDSEEFRKLQEQMEHKFRKQFPTRKLLDIISSTRVWKIQHNAAVIIQRAWRDYQVRKYPPLDKAKSTQTMGQYGSVAHHKDHHGVLNKMGNLLHLGHLHLDSKGKRRLSINEPKPRPERDGKERLSDVSDVSQSQLAQLALAAPSPLTRVTASSAKTHRRSLSPSRMSGGSFDVAITYGNQLSVQRNIIHTNGHSPITSCPSTPSSNNDPWSRRSIHL</sequence>
<dbReference type="InterPro" id="IPR005821">
    <property type="entry name" value="Ion_trans_dom"/>
</dbReference>
<feature type="domain" description="Voltage-dependent L-type calcium channel IQ-associated" evidence="19">
    <location>
        <begin position="1841"/>
        <end position="1876"/>
    </location>
</feature>
<dbReference type="Proteomes" id="UP000708208">
    <property type="component" value="Unassembled WGS sequence"/>
</dbReference>
<evidence type="ECO:0000256" key="12">
    <source>
        <dbReference type="ARBA" id="ARBA00023157"/>
    </source>
</evidence>
<comment type="caution">
    <text evidence="20">The sequence shown here is derived from an EMBL/GenBank/DDBJ whole genome shotgun (WGS) entry which is preliminary data.</text>
</comment>
<feature type="compositionally biased region" description="Low complexity" evidence="16">
    <location>
        <begin position="2107"/>
        <end position="2118"/>
    </location>
</feature>
<evidence type="ECO:0008006" key="22">
    <source>
        <dbReference type="Google" id="ProtNLM"/>
    </source>
</evidence>
<feature type="domain" description="Ion transport" evidence="18">
    <location>
        <begin position="1573"/>
        <end position="1829"/>
    </location>
</feature>
<proteinExistence type="predicted"/>
<feature type="transmembrane region" description="Helical" evidence="17">
    <location>
        <begin position="1037"/>
        <end position="1060"/>
    </location>
</feature>
<keyword evidence="10" id="KW-0406">Ion transport</keyword>